<reference evidence="2" key="1">
    <citation type="submission" date="2016-11" db="UniProtKB">
        <authorList>
            <consortium name="WormBaseParasite"/>
        </authorList>
    </citation>
    <scope>IDENTIFICATION</scope>
</reference>
<dbReference type="Proteomes" id="UP000095282">
    <property type="component" value="Unplaced"/>
</dbReference>
<accession>A0A1I7UBK8</accession>
<keyword evidence="1" id="KW-1185">Reference proteome</keyword>
<evidence type="ECO:0000313" key="2">
    <source>
        <dbReference type="WBParaSite" id="Csp11.Scaffold629.g7681.t1"/>
    </source>
</evidence>
<sequence>MQEALPVELRGNFARWGEQLTRTFVSHIIENNDIQREMQLFRTIRENMQTEKNPIVLFARYRTYVSLFVFGKRATELNDVDKLKIASKFEVTISDAFAERINQQHGLRVANRVTEEDVQRLREQIGGEQDDILENNTTRAERLYNFLVDFCHDMNEDQLDEYAPMFDGTLGDYDDFRNETIAPETEDRIIRDIVKIFDEINVQIDD</sequence>
<organism evidence="1 2">
    <name type="scientific">Caenorhabditis tropicalis</name>
    <dbReference type="NCBI Taxonomy" id="1561998"/>
    <lineage>
        <taxon>Eukaryota</taxon>
        <taxon>Metazoa</taxon>
        <taxon>Ecdysozoa</taxon>
        <taxon>Nematoda</taxon>
        <taxon>Chromadorea</taxon>
        <taxon>Rhabditida</taxon>
        <taxon>Rhabditina</taxon>
        <taxon>Rhabditomorpha</taxon>
        <taxon>Rhabditoidea</taxon>
        <taxon>Rhabditidae</taxon>
        <taxon>Peloderinae</taxon>
        <taxon>Caenorhabditis</taxon>
    </lineage>
</organism>
<evidence type="ECO:0000313" key="1">
    <source>
        <dbReference type="Proteomes" id="UP000095282"/>
    </source>
</evidence>
<proteinExistence type="predicted"/>
<protein>
    <submittedName>
        <fullName evidence="2">EcoEI_R_C domain-containing protein</fullName>
    </submittedName>
</protein>
<dbReference type="WBParaSite" id="Csp11.Scaffold629.g7681.t1">
    <property type="protein sequence ID" value="Csp11.Scaffold629.g7681.t1"/>
    <property type="gene ID" value="Csp11.Scaffold629.g7681"/>
</dbReference>
<dbReference type="AlphaFoldDB" id="A0A1I7UBK8"/>
<name>A0A1I7UBK8_9PELO</name>